<evidence type="ECO:0000256" key="1">
    <source>
        <dbReference type="SAM" id="MobiDB-lite"/>
    </source>
</evidence>
<name>A0ABR6GPG8_9BURK</name>
<keyword evidence="3" id="KW-1185">Reference proteome</keyword>
<comment type="caution">
    <text evidence="2">The sequence shown here is derived from an EMBL/GenBank/DDBJ whole genome shotgun (WGS) entry which is preliminary data.</text>
</comment>
<organism evidence="2 3">
    <name type="scientific">Roseateles terrae</name>
    <dbReference type="NCBI Taxonomy" id="431060"/>
    <lineage>
        <taxon>Bacteria</taxon>
        <taxon>Pseudomonadati</taxon>
        <taxon>Pseudomonadota</taxon>
        <taxon>Betaproteobacteria</taxon>
        <taxon>Burkholderiales</taxon>
        <taxon>Sphaerotilaceae</taxon>
        <taxon>Roseateles</taxon>
    </lineage>
</organism>
<proteinExistence type="predicted"/>
<gene>
    <name evidence="2" type="ORF">FHS28_001344</name>
</gene>
<dbReference type="RefSeq" id="WP_184294312.1">
    <property type="nucleotide sequence ID" value="NZ_JACHXO010000002.1"/>
</dbReference>
<evidence type="ECO:0000313" key="2">
    <source>
        <dbReference type="EMBL" id="MBB3193959.1"/>
    </source>
</evidence>
<sequence>MEKQPNQKKLSGQRVGIKGYLSLIARVRRSPATLGQVTEFLGVTRSRGAAIIRSLRAVGLLRVSAWTDHDNGWSAKQPVFGYGGDPDEPHPTDSPRPSGKAHNSINATAIAAKSLIRAIVEPASKGDIAKETGISLSITCGLINHMTEIGLARVSGWLPTLYGGPPTALYVFGNGPSAARPKPIDTKELGRKNQAARARRMQQIELIRMTAAPANDAQIKEAA</sequence>
<evidence type="ECO:0008006" key="4">
    <source>
        <dbReference type="Google" id="ProtNLM"/>
    </source>
</evidence>
<dbReference type="EMBL" id="JACHXO010000002">
    <property type="protein sequence ID" value="MBB3193959.1"/>
    <property type="molecule type" value="Genomic_DNA"/>
</dbReference>
<feature type="region of interest" description="Disordered" evidence="1">
    <location>
        <begin position="77"/>
        <end position="102"/>
    </location>
</feature>
<reference evidence="2 3" key="1">
    <citation type="submission" date="2020-08" db="EMBL/GenBank/DDBJ databases">
        <title>Genomic Encyclopedia of Type Strains, Phase III (KMG-III): the genomes of soil and plant-associated and newly described type strains.</title>
        <authorList>
            <person name="Whitman W."/>
        </authorList>
    </citation>
    <scope>NUCLEOTIDE SEQUENCE [LARGE SCALE GENOMIC DNA]</scope>
    <source>
        <strain evidence="2 3">CECT 7247</strain>
    </source>
</reference>
<protein>
    <recommendedName>
        <fullName evidence="4">MarR family transcriptional regulator</fullName>
    </recommendedName>
</protein>
<evidence type="ECO:0000313" key="3">
    <source>
        <dbReference type="Proteomes" id="UP000574369"/>
    </source>
</evidence>
<dbReference type="Proteomes" id="UP000574369">
    <property type="component" value="Unassembled WGS sequence"/>
</dbReference>
<accession>A0ABR6GPG8</accession>